<dbReference type="Proteomes" id="UP000322234">
    <property type="component" value="Unassembled WGS sequence"/>
</dbReference>
<keyword evidence="3" id="KW-1185">Reference proteome</keyword>
<feature type="compositionally biased region" description="Basic residues" evidence="1">
    <location>
        <begin position="115"/>
        <end position="128"/>
    </location>
</feature>
<feature type="region of interest" description="Disordered" evidence="1">
    <location>
        <begin position="115"/>
        <end position="151"/>
    </location>
</feature>
<name>A0A6B0S3S1_9CETA</name>
<reference evidence="2" key="1">
    <citation type="submission" date="2019-10" db="EMBL/GenBank/DDBJ databases">
        <title>The sequence and de novo assembly of the wild yak genome.</title>
        <authorList>
            <person name="Liu Y."/>
        </authorList>
    </citation>
    <scope>NUCLEOTIDE SEQUENCE [LARGE SCALE GENOMIC DNA]</scope>
    <source>
        <strain evidence="2">WY2019</strain>
    </source>
</reference>
<proteinExistence type="predicted"/>
<gene>
    <name evidence="2" type="ORF">E5288_WYG019223</name>
</gene>
<feature type="compositionally biased region" description="Basic and acidic residues" evidence="1">
    <location>
        <begin position="129"/>
        <end position="146"/>
    </location>
</feature>
<dbReference type="AlphaFoldDB" id="A0A6B0S3S1"/>
<comment type="caution">
    <text evidence="2">The sequence shown here is derived from an EMBL/GenBank/DDBJ whole genome shotgun (WGS) entry which is preliminary data.</text>
</comment>
<organism evidence="2 3">
    <name type="scientific">Bos mutus</name>
    <name type="common">wild yak</name>
    <dbReference type="NCBI Taxonomy" id="72004"/>
    <lineage>
        <taxon>Eukaryota</taxon>
        <taxon>Metazoa</taxon>
        <taxon>Chordata</taxon>
        <taxon>Craniata</taxon>
        <taxon>Vertebrata</taxon>
        <taxon>Euteleostomi</taxon>
        <taxon>Mammalia</taxon>
        <taxon>Eutheria</taxon>
        <taxon>Laurasiatheria</taxon>
        <taxon>Artiodactyla</taxon>
        <taxon>Ruminantia</taxon>
        <taxon>Pecora</taxon>
        <taxon>Bovidae</taxon>
        <taxon>Bovinae</taxon>
        <taxon>Bos</taxon>
    </lineage>
</organism>
<sequence>MGAGDFRCHRDRDPHFTISRETDHSHLSLARRKRGMEDEAVLDRGASFLKHVCDEEEVEADSTQATEVRACHGRSSQEVPNIVPLKLLIARWDEGEGKEGGHHTIYIGVHVPKSYRRRRRHKRKTGHREKKEKERISENYSDKSDVENADESSSSILKPLSVCTHVHQASSFLESPAEAFQQAQHGGCLGAPSPLIFSACLQGSSALRWSHVDVHTFTRVNIHLFSDCESNHS</sequence>
<dbReference type="EMBL" id="VBQZ03000124">
    <property type="protein sequence ID" value="MXQ95004.1"/>
    <property type="molecule type" value="Genomic_DNA"/>
</dbReference>
<evidence type="ECO:0000313" key="3">
    <source>
        <dbReference type="Proteomes" id="UP000322234"/>
    </source>
</evidence>
<protein>
    <submittedName>
        <fullName evidence="2">Uncharacterized protein</fullName>
    </submittedName>
</protein>
<accession>A0A6B0S3S1</accession>
<evidence type="ECO:0000313" key="2">
    <source>
        <dbReference type="EMBL" id="MXQ95004.1"/>
    </source>
</evidence>
<evidence type="ECO:0000256" key="1">
    <source>
        <dbReference type="SAM" id="MobiDB-lite"/>
    </source>
</evidence>